<dbReference type="Proteomes" id="UP001148662">
    <property type="component" value="Unassembled WGS sequence"/>
</dbReference>
<sequence length="1025" mass="114046">MPQKGDFVYQHYPVSSFIPQQIQQSHGDSIQPLLKRHSGRPSGHEEISQTKPKKLPAYCTRIQHPTLDVLRCRLCPFYASDQNQEDVLEALRKHHRFVHQMFVSCWYPGHVSATVIRRIKRGFVCDGCEVVYEDPYDLRASQSPDDQRTVSPSPLTSLEGSGRVSCPLKPRDSIPAKALSSPSHKTIHTARSVRKMTTRAQRAMVRHMRKAENLSHDEISDCFNMGPSIVRLVIGNETGDNLESDDEYIGDLTNDVEDQENGTSPELLYPDEKGCTYYDGDLQLEIQADVGLKHEYPTVEAFDEVDAEEVENSLLQDLDSSDDDISEAGTPYLSHYLFPEPADLPTSMDTPHRPTNSATSFLDGLSTDMAHLVKPLETFGCTTEQYLDILCAMRPEDEWCTLQAWIELQLAQTSYAGRIVSDWSILEQGLLARRSCRATPQPPVAAMASCSSVFDFVNALRVSLGHRLMLLTAAGLCTMQDIDAFSCEEESDGLGVTLLEAGLTPLEWLVVREGLEARARALQSGCERPSLVSLVLPQSVDDVAGRCEASISGLLVDQAGPYSPLPPRMSPPQLNFFASGRPQASEYQYIVPRTPHSRSGHAEEAITEQSEPLLVSSASATFPSVGYRSRGDDHNDGPGRKAGTSWRKHLSLQRIWQNAPIAVGSIVAGILLSLIVVSFKKPGELDELVGYVATESTSDRLQDDLVQTPTMAPYHGPTPTFVDTIPSPGYLISYENYTHFPLTGTQYAHECAKLVGGKFMHHGSYWSVPAHGVMDVKHHDDVTDYHLPEGERTKVCSKTITYQLDGHVGLAADLALMAQAAALARERNRTFLIDDTYWNRGKWSDYFQDVRLRQPGPEPGCRAPPPEELVACPRLARHWVINSRTAKYHFGHAYYEEYENAYKQNLNRQRPIYEWALQSFTETIRPNAHNAGLIRSARSELASILSLPPHSHTARNDDINTAQALDAEALLEQHNADPYIAVHIRRGDRHASTFPYRGSYVPLDKSAGGRRTRAFSRASDSLCGV</sequence>
<reference evidence="1" key="1">
    <citation type="submission" date="2022-07" db="EMBL/GenBank/DDBJ databases">
        <title>Genome Sequence of Phlebia brevispora.</title>
        <authorList>
            <person name="Buettner E."/>
        </authorList>
    </citation>
    <scope>NUCLEOTIDE SEQUENCE</scope>
    <source>
        <strain evidence="1">MPL23</strain>
    </source>
</reference>
<comment type="caution">
    <text evidence="1">The sequence shown here is derived from an EMBL/GenBank/DDBJ whole genome shotgun (WGS) entry which is preliminary data.</text>
</comment>
<dbReference type="EMBL" id="JANHOG010000704">
    <property type="protein sequence ID" value="KAJ3552115.1"/>
    <property type="molecule type" value="Genomic_DNA"/>
</dbReference>
<evidence type="ECO:0000313" key="2">
    <source>
        <dbReference type="Proteomes" id="UP001148662"/>
    </source>
</evidence>
<accession>A0ACC1T3F3</accession>
<keyword evidence="2" id="KW-1185">Reference proteome</keyword>
<protein>
    <submittedName>
        <fullName evidence="1">Uncharacterized protein</fullName>
    </submittedName>
</protein>
<organism evidence="1 2">
    <name type="scientific">Phlebia brevispora</name>
    <dbReference type="NCBI Taxonomy" id="194682"/>
    <lineage>
        <taxon>Eukaryota</taxon>
        <taxon>Fungi</taxon>
        <taxon>Dikarya</taxon>
        <taxon>Basidiomycota</taxon>
        <taxon>Agaricomycotina</taxon>
        <taxon>Agaricomycetes</taxon>
        <taxon>Polyporales</taxon>
        <taxon>Meruliaceae</taxon>
        <taxon>Phlebia</taxon>
    </lineage>
</organism>
<proteinExistence type="predicted"/>
<gene>
    <name evidence="1" type="ORF">NM688_g4324</name>
</gene>
<name>A0ACC1T3F3_9APHY</name>
<evidence type="ECO:0000313" key="1">
    <source>
        <dbReference type="EMBL" id="KAJ3552115.1"/>
    </source>
</evidence>